<dbReference type="EMBL" id="LR796409">
    <property type="protein sequence ID" value="CAB4142634.1"/>
    <property type="molecule type" value="Genomic_DNA"/>
</dbReference>
<protein>
    <submittedName>
        <fullName evidence="1">Uncharacterized protein</fullName>
    </submittedName>
</protein>
<proteinExistence type="predicted"/>
<name>A0A6J5M7H3_9CAUD</name>
<reference evidence="1" key="1">
    <citation type="submission" date="2020-04" db="EMBL/GenBank/DDBJ databases">
        <authorList>
            <person name="Chiriac C."/>
            <person name="Salcher M."/>
            <person name="Ghai R."/>
            <person name="Kavagutti S V."/>
        </authorList>
    </citation>
    <scope>NUCLEOTIDE SEQUENCE</scope>
</reference>
<sequence>MRTIKTNKNGLHVIDTNSEESIQYYTDNERNATKTKLHNVNGNYYFYVGGMKYHLDDFDTV</sequence>
<organism evidence="1">
    <name type="scientific">uncultured Caudovirales phage</name>
    <dbReference type="NCBI Taxonomy" id="2100421"/>
    <lineage>
        <taxon>Viruses</taxon>
        <taxon>Duplodnaviria</taxon>
        <taxon>Heunggongvirae</taxon>
        <taxon>Uroviricota</taxon>
        <taxon>Caudoviricetes</taxon>
        <taxon>Peduoviridae</taxon>
        <taxon>Maltschvirus</taxon>
        <taxon>Maltschvirus maltsch</taxon>
    </lineage>
</organism>
<evidence type="ECO:0000313" key="1">
    <source>
        <dbReference type="EMBL" id="CAB4142634.1"/>
    </source>
</evidence>
<accession>A0A6J5M7H3</accession>
<gene>
    <name evidence="1" type="ORF">UFOVP451_35</name>
</gene>